<keyword evidence="1" id="KW-0472">Membrane</keyword>
<protein>
    <submittedName>
        <fullName evidence="2">Uncharacterized protein</fullName>
    </submittedName>
</protein>
<organism evidence="2 3">
    <name type="scientific">Fertoeibacter niger</name>
    <dbReference type="NCBI Taxonomy" id="2656921"/>
    <lineage>
        <taxon>Bacteria</taxon>
        <taxon>Pseudomonadati</taxon>
        <taxon>Pseudomonadota</taxon>
        <taxon>Alphaproteobacteria</taxon>
        <taxon>Rhodobacterales</taxon>
        <taxon>Paracoccaceae</taxon>
        <taxon>Fertoeibacter</taxon>
    </lineage>
</organism>
<accession>A0A8X8KNJ8</accession>
<name>A0A8X8KNJ8_9RHOB</name>
<sequence length="355" mass="36382">MLRSGSRATLHLLLVASLALTVWTGAEIARDPLVRPFAERGAAEIIAATDRMLAAEATPQVIAARLTSLLAEDPRNWLAIEAVEGVAAERGIALPPALLAQRAAAWDADSGFWANAGDCATCIWDAATCNLQLALMCQAPVALTPLGDIAGISRAGVASITGGEVDEIDLALSVVGLSATALVIATGGSSAVVKVGAGLGKLARRMGLLSPALTRVITTQLRAGVDLAALPAVRSADDLAAVVRVDALAPLGALATDLGRLRDATGTTEALHLLRYVDDGAEARRLANAAEALGPRVVGRIEVLGKSRFLRATLRWSDALWQMFAGLAGLLGAAVGVLGGAAQSLGLRLLRRLAG</sequence>
<evidence type="ECO:0000313" key="3">
    <source>
        <dbReference type="Proteomes" id="UP000484076"/>
    </source>
</evidence>
<feature type="transmembrane region" description="Helical" evidence="1">
    <location>
        <begin position="319"/>
        <end position="342"/>
    </location>
</feature>
<keyword evidence="1" id="KW-0812">Transmembrane</keyword>
<comment type="caution">
    <text evidence="2">The sequence shown here is derived from an EMBL/GenBank/DDBJ whole genome shotgun (WGS) entry which is preliminary data.</text>
</comment>
<keyword evidence="3" id="KW-1185">Reference proteome</keyword>
<dbReference type="EMBL" id="WHUT02000006">
    <property type="protein sequence ID" value="NUB45080.1"/>
    <property type="molecule type" value="Genomic_DNA"/>
</dbReference>
<keyword evidence="1" id="KW-1133">Transmembrane helix</keyword>
<evidence type="ECO:0000313" key="2">
    <source>
        <dbReference type="EMBL" id="NUB45080.1"/>
    </source>
</evidence>
<dbReference type="Proteomes" id="UP000484076">
    <property type="component" value="Unassembled WGS sequence"/>
</dbReference>
<reference evidence="2" key="1">
    <citation type="submission" date="2020-05" db="EMBL/GenBank/DDBJ databases">
        <title>Fertoebacter nigrum gen. nov., sp. nov., a new member of the family Rhodobacteraceae.</title>
        <authorList>
            <person name="Szuroczki S."/>
            <person name="Abbaszade G."/>
            <person name="Buni D."/>
            <person name="Schumann P."/>
            <person name="Toth E."/>
        </authorList>
    </citation>
    <scope>NUCLEOTIDE SEQUENCE</scope>
    <source>
        <strain evidence="2">RG-N-1a</strain>
    </source>
</reference>
<dbReference type="AlphaFoldDB" id="A0A8X8KNJ8"/>
<gene>
    <name evidence="2" type="ORF">GEU84_011830</name>
</gene>
<proteinExistence type="predicted"/>
<evidence type="ECO:0000256" key="1">
    <source>
        <dbReference type="SAM" id="Phobius"/>
    </source>
</evidence>